<sequence length="166" mass="17906">MFNTLYGTLIESPPRSRSILQAGKTAGRVGGATPPELRVERGKIPKKKRICTRIHLSPSLLRRKGEQQPRMEPNRAKPSQVSGRPACDSAAVPLADTGKPTDNKTGIELVSRVVRAPNGERRQMGRDFDGGVAPASYGPCGRPAGLAATLHVDSPRTGWPRVVFHP</sequence>
<protein>
    <submittedName>
        <fullName evidence="2">Uncharacterized protein</fullName>
    </submittedName>
</protein>
<dbReference type="AlphaFoldDB" id="A0A9Q1EMS5"/>
<organism evidence="2 3">
    <name type="scientific">Synaphobranchus kaupii</name>
    <name type="common">Kaup's arrowtooth eel</name>
    <dbReference type="NCBI Taxonomy" id="118154"/>
    <lineage>
        <taxon>Eukaryota</taxon>
        <taxon>Metazoa</taxon>
        <taxon>Chordata</taxon>
        <taxon>Craniata</taxon>
        <taxon>Vertebrata</taxon>
        <taxon>Euteleostomi</taxon>
        <taxon>Actinopterygii</taxon>
        <taxon>Neopterygii</taxon>
        <taxon>Teleostei</taxon>
        <taxon>Anguilliformes</taxon>
        <taxon>Synaphobranchidae</taxon>
        <taxon>Synaphobranchus</taxon>
    </lineage>
</organism>
<evidence type="ECO:0000313" key="2">
    <source>
        <dbReference type="EMBL" id="KAJ8341704.1"/>
    </source>
</evidence>
<accession>A0A9Q1EMS5</accession>
<proteinExistence type="predicted"/>
<gene>
    <name evidence="2" type="ORF">SKAU_G00339950</name>
</gene>
<feature type="compositionally biased region" description="Basic and acidic residues" evidence="1">
    <location>
        <begin position="63"/>
        <end position="75"/>
    </location>
</feature>
<dbReference type="EMBL" id="JAINUF010000015">
    <property type="protein sequence ID" value="KAJ8341704.1"/>
    <property type="molecule type" value="Genomic_DNA"/>
</dbReference>
<keyword evidence="3" id="KW-1185">Reference proteome</keyword>
<name>A0A9Q1EMS5_SYNKA</name>
<evidence type="ECO:0000256" key="1">
    <source>
        <dbReference type="SAM" id="MobiDB-lite"/>
    </source>
</evidence>
<evidence type="ECO:0000313" key="3">
    <source>
        <dbReference type="Proteomes" id="UP001152622"/>
    </source>
</evidence>
<reference evidence="2" key="1">
    <citation type="journal article" date="2023" name="Science">
        <title>Genome structures resolve the early diversification of teleost fishes.</title>
        <authorList>
            <person name="Parey E."/>
            <person name="Louis A."/>
            <person name="Montfort J."/>
            <person name="Bouchez O."/>
            <person name="Roques C."/>
            <person name="Iampietro C."/>
            <person name="Lluch J."/>
            <person name="Castinel A."/>
            <person name="Donnadieu C."/>
            <person name="Desvignes T."/>
            <person name="Floi Bucao C."/>
            <person name="Jouanno E."/>
            <person name="Wen M."/>
            <person name="Mejri S."/>
            <person name="Dirks R."/>
            <person name="Jansen H."/>
            <person name="Henkel C."/>
            <person name="Chen W.J."/>
            <person name="Zahm M."/>
            <person name="Cabau C."/>
            <person name="Klopp C."/>
            <person name="Thompson A.W."/>
            <person name="Robinson-Rechavi M."/>
            <person name="Braasch I."/>
            <person name="Lecointre G."/>
            <person name="Bobe J."/>
            <person name="Postlethwait J.H."/>
            <person name="Berthelot C."/>
            <person name="Roest Crollius H."/>
            <person name="Guiguen Y."/>
        </authorList>
    </citation>
    <scope>NUCLEOTIDE SEQUENCE</scope>
    <source>
        <strain evidence="2">WJC10195</strain>
    </source>
</reference>
<dbReference type="Proteomes" id="UP001152622">
    <property type="component" value="Chromosome 15"/>
</dbReference>
<feature type="region of interest" description="Disordered" evidence="1">
    <location>
        <begin position="57"/>
        <end position="105"/>
    </location>
</feature>
<comment type="caution">
    <text evidence="2">The sequence shown here is derived from an EMBL/GenBank/DDBJ whole genome shotgun (WGS) entry which is preliminary data.</text>
</comment>